<feature type="transmembrane region" description="Helical" evidence="7">
    <location>
        <begin position="362"/>
        <end position="384"/>
    </location>
</feature>
<evidence type="ECO:0000256" key="6">
    <source>
        <dbReference type="ARBA" id="ARBA00023136"/>
    </source>
</evidence>
<evidence type="ECO:0000256" key="7">
    <source>
        <dbReference type="RuleBase" id="RU363032"/>
    </source>
</evidence>
<evidence type="ECO:0000256" key="2">
    <source>
        <dbReference type="ARBA" id="ARBA00022448"/>
    </source>
</evidence>
<evidence type="ECO:0000256" key="5">
    <source>
        <dbReference type="ARBA" id="ARBA00022989"/>
    </source>
</evidence>
<feature type="transmembrane region" description="Helical" evidence="7">
    <location>
        <begin position="299"/>
        <end position="315"/>
    </location>
</feature>
<dbReference type="Pfam" id="PF12911">
    <property type="entry name" value="OppC_N"/>
    <property type="match status" value="1"/>
</dbReference>
<comment type="subcellular location">
    <subcellularLocation>
        <location evidence="1 7">Cell membrane</location>
        <topology evidence="1 7">Multi-pass membrane protein</topology>
    </subcellularLocation>
</comment>
<sequence length="441" mass="49896">MNEETKRALKRFFTNPSAIIGFSILVFFIIIAIFAPVIAPPHLPSERNLKRALELINADPTENKDSIIQEFQNYWEDTYFFAEMDYQDMTNLMESVKKFEDGEIEKEVLKSEIKGLVDMYVLSMSYYDDFDEDTNGVIRRLRKEYENVVERYERSIELSEMINGLQSLEGQNLKNESLKVYETLNKDFLNSIEFDPFLIPNVVSTLEPIPPSPEHPFGVVNQKDIFYGVVWGSRTAFQIGLVVVLISTAVGLFIGSVAAYFGGWLEEVLMRITDIFMSIPFMLAAMVLTTILGLGVRNMMIALIVFGWMVTARLIRGNILQAKNEQYVMAAKALGVRDAAIIVKHILPNTIFPVLINATMRIGSMVITAAALSFLGLGAPQGYADWGSILSYSRDWIIGGTSPGQYWFTILYPGVAMILFVMGWNLLGDALRDVFDPRMRR</sequence>
<accession>A0A2K1NZY0</accession>
<comment type="caution">
    <text evidence="9">The sequence shown here is derived from an EMBL/GenBank/DDBJ whole genome shotgun (WGS) entry which is preliminary data.</text>
</comment>
<dbReference type="GO" id="GO:0055085">
    <property type="term" value="P:transmembrane transport"/>
    <property type="evidence" value="ECO:0007669"/>
    <property type="project" value="InterPro"/>
</dbReference>
<protein>
    <submittedName>
        <fullName evidence="9">ABC transporter permease</fullName>
    </submittedName>
</protein>
<dbReference type="OrthoDB" id="44350at2"/>
<dbReference type="PANTHER" id="PTHR43386:SF1">
    <property type="entry name" value="D,D-DIPEPTIDE TRANSPORT SYSTEM PERMEASE PROTEIN DDPC-RELATED"/>
    <property type="match status" value="1"/>
</dbReference>
<evidence type="ECO:0000313" key="10">
    <source>
        <dbReference type="Proteomes" id="UP000236434"/>
    </source>
</evidence>
<dbReference type="AlphaFoldDB" id="A0A2K1NZY0"/>
<evidence type="ECO:0000256" key="1">
    <source>
        <dbReference type="ARBA" id="ARBA00004651"/>
    </source>
</evidence>
<comment type="similarity">
    <text evidence="7">Belongs to the binding-protein-dependent transport system permease family.</text>
</comment>
<dbReference type="InterPro" id="IPR025966">
    <property type="entry name" value="OppC_N"/>
</dbReference>
<dbReference type="PROSITE" id="PS50928">
    <property type="entry name" value="ABC_TM1"/>
    <property type="match status" value="1"/>
</dbReference>
<reference evidence="9 10" key="1">
    <citation type="submission" date="2013-12" db="EMBL/GenBank/DDBJ databases">
        <title>Comparative genomics of Petrotoga isolates.</title>
        <authorList>
            <person name="Nesbo C.L."/>
            <person name="Charchuk R."/>
            <person name="Chow K."/>
        </authorList>
    </citation>
    <scope>NUCLEOTIDE SEQUENCE [LARGE SCALE GENOMIC DNA]</scope>
    <source>
        <strain evidence="9 10">DSM 13574</strain>
    </source>
</reference>
<gene>
    <name evidence="9" type="ORF">X929_06255</name>
</gene>
<feature type="domain" description="ABC transmembrane type-1" evidence="8">
    <location>
        <begin position="233"/>
        <end position="428"/>
    </location>
</feature>
<keyword evidence="5 7" id="KW-1133">Transmembrane helix</keyword>
<feature type="transmembrane region" description="Helical" evidence="7">
    <location>
        <begin position="12"/>
        <end position="39"/>
    </location>
</feature>
<evidence type="ECO:0000259" key="8">
    <source>
        <dbReference type="PROSITE" id="PS50928"/>
    </source>
</evidence>
<feature type="transmembrane region" description="Helical" evidence="7">
    <location>
        <begin position="404"/>
        <end position="431"/>
    </location>
</feature>
<keyword evidence="4 7" id="KW-0812">Transmembrane</keyword>
<feature type="transmembrane region" description="Helical" evidence="7">
    <location>
        <begin position="275"/>
        <end position="293"/>
    </location>
</feature>
<keyword evidence="3" id="KW-1003">Cell membrane</keyword>
<dbReference type="GO" id="GO:0005886">
    <property type="term" value="C:plasma membrane"/>
    <property type="evidence" value="ECO:0007669"/>
    <property type="project" value="UniProtKB-SubCell"/>
</dbReference>
<keyword evidence="6 7" id="KW-0472">Membrane</keyword>
<dbReference type="EMBL" id="AZRL01000016">
    <property type="protein sequence ID" value="PNR96088.1"/>
    <property type="molecule type" value="Genomic_DNA"/>
</dbReference>
<proteinExistence type="inferred from homology"/>
<keyword evidence="2 7" id="KW-0813">Transport</keyword>
<dbReference type="InterPro" id="IPR000515">
    <property type="entry name" value="MetI-like"/>
</dbReference>
<dbReference type="InterPro" id="IPR050366">
    <property type="entry name" value="BP-dependent_transpt_permease"/>
</dbReference>
<evidence type="ECO:0000313" key="9">
    <source>
        <dbReference type="EMBL" id="PNR96088.1"/>
    </source>
</evidence>
<dbReference type="Proteomes" id="UP000236434">
    <property type="component" value="Unassembled WGS sequence"/>
</dbReference>
<dbReference type="Pfam" id="PF00528">
    <property type="entry name" value="BPD_transp_1"/>
    <property type="match status" value="1"/>
</dbReference>
<name>A0A2K1NZY0_9BACT</name>
<dbReference type="PANTHER" id="PTHR43386">
    <property type="entry name" value="OLIGOPEPTIDE TRANSPORT SYSTEM PERMEASE PROTEIN APPC"/>
    <property type="match status" value="1"/>
</dbReference>
<dbReference type="SUPFAM" id="SSF161098">
    <property type="entry name" value="MetI-like"/>
    <property type="match status" value="1"/>
</dbReference>
<organism evidence="9 10">
    <name type="scientific">Petrotoga olearia DSM 13574</name>
    <dbReference type="NCBI Taxonomy" id="1122955"/>
    <lineage>
        <taxon>Bacteria</taxon>
        <taxon>Thermotogati</taxon>
        <taxon>Thermotogota</taxon>
        <taxon>Thermotogae</taxon>
        <taxon>Petrotogales</taxon>
        <taxon>Petrotogaceae</taxon>
        <taxon>Petrotoga</taxon>
    </lineage>
</organism>
<evidence type="ECO:0000256" key="3">
    <source>
        <dbReference type="ARBA" id="ARBA00022475"/>
    </source>
</evidence>
<evidence type="ECO:0000256" key="4">
    <source>
        <dbReference type="ARBA" id="ARBA00022692"/>
    </source>
</evidence>
<dbReference type="InterPro" id="IPR035906">
    <property type="entry name" value="MetI-like_sf"/>
</dbReference>
<feature type="transmembrane region" description="Helical" evidence="7">
    <location>
        <begin position="239"/>
        <end position="263"/>
    </location>
</feature>
<dbReference type="Gene3D" id="1.10.3720.10">
    <property type="entry name" value="MetI-like"/>
    <property type="match status" value="1"/>
</dbReference>
<dbReference type="CDD" id="cd06261">
    <property type="entry name" value="TM_PBP2"/>
    <property type="match status" value="1"/>
</dbReference>